<dbReference type="PANTHER" id="PTHR42085">
    <property type="entry name" value="F-BOX DOMAIN-CONTAINING PROTEIN"/>
    <property type="match status" value="1"/>
</dbReference>
<accession>A0AAN7T671</accession>
<reference evidence="1 2" key="1">
    <citation type="submission" date="2023-08" db="EMBL/GenBank/DDBJ databases">
        <title>Black Yeasts Isolated from many extreme environments.</title>
        <authorList>
            <person name="Coleine C."/>
            <person name="Stajich J.E."/>
            <person name="Selbmann L."/>
        </authorList>
    </citation>
    <scope>NUCLEOTIDE SEQUENCE [LARGE SCALE GENOMIC DNA]</scope>
    <source>
        <strain evidence="1 2">CCFEE 5910</strain>
    </source>
</reference>
<dbReference type="EMBL" id="JAVRRJ010000001">
    <property type="protein sequence ID" value="KAK5090349.1"/>
    <property type="molecule type" value="Genomic_DNA"/>
</dbReference>
<proteinExistence type="predicted"/>
<organism evidence="1 2">
    <name type="scientific">Lithohypha guttulata</name>
    <dbReference type="NCBI Taxonomy" id="1690604"/>
    <lineage>
        <taxon>Eukaryota</taxon>
        <taxon>Fungi</taxon>
        <taxon>Dikarya</taxon>
        <taxon>Ascomycota</taxon>
        <taxon>Pezizomycotina</taxon>
        <taxon>Eurotiomycetes</taxon>
        <taxon>Chaetothyriomycetidae</taxon>
        <taxon>Chaetothyriales</taxon>
        <taxon>Trichomeriaceae</taxon>
        <taxon>Lithohypha</taxon>
    </lineage>
</organism>
<gene>
    <name evidence="1" type="ORF">LTR05_000521</name>
</gene>
<name>A0AAN7T671_9EURO</name>
<dbReference type="PANTHER" id="PTHR42085:SF2">
    <property type="entry name" value="F-BOX DOMAIN-CONTAINING PROTEIN"/>
    <property type="match status" value="1"/>
</dbReference>
<comment type="caution">
    <text evidence="1">The sequence shown here is derived from an EMBL/GenBank/DDBJ whole genome shotgun (WGS) entry which is preliminary data.</text>
</comment>
<evidence type="ECO:0000313" key="2">
    <source>
        <dbReference type="Proteomes" id="UP001309876"/>
    </source>
</evidence>
<keyword evidence="2" id="KW-1185">Reference proteome</keyword>
<evidence type="ECO:0000313" key="1">
    <source>
        <dbReference type="EMBL" id="KAK5090349.1"/>
    </source>
</evidence>
<sequence length="257" mass="29288">MSSLLDLPAEIRINIYQHIFADAKLTLHDSHCSLTTGFGRKRSNIFQRRNIHTNILLTCKTCFDEGQKVFYDNLVLSQEHGQYSSIWNFVSCLTRANVKVIQNVMLDQLRVEQFPSLRTLLYSQTLYVAVDEESGSEDSECEPKDLFSGTVRGDGILYDVYAARKYCRYRVAEAIEARQIDMLAEVCLIACNADSHHASAYGYRSSAFNIITHLSSCPAEHVEMGHIYLDFNKSRGFLDKHGKQGRDLSLRRLSQSE</sequence>
<dbReference type="InterPro" id="IPR038883">
    <property type="entry name" value="AN11006-like"/>
</dbReference>
<dbReference type="Proteomes" id="UP001309876">
    <property type="component" value="Unassembled WGS sequence"/>
</dbReference>
<protein>
    <submittedName>
        <fullName evidence="1">Uncharacterized protein</fullName>
    </submittedName>
</protein>
<dbReference type="AlphaFoldDB" id="A0AAN7T671"/>